<accession>A0ABR4DXL7</accession>
<name>A0ABR4DXL7_9PEZI</name>
<keyword evidence="2" id="KW-1185">Reference proteome</keyword>
<evidence type="ECO:0000313" key="1">
    <source>
        <dbReference type="EMBL" id="KAL2274913.1"/>
    </source>
</evidence>
<evidence type="ECO:0000313" key="2">
    <source>
        <dbReference type="Proteomes" id="UP001600888"/>
    </source>
</evidence>
<comment type="caution">
    <text evidence="1">The sequence shown here is derived from an EMBL/GenBank/DDBJ whole genome shotgun (WGS) entry which is preliminary data.</text>
</comment>
<protein>
    <submittedName>
        <fullName evidence="1">Uncharacterized protein</fullName>
    </submittedName>
</protein>
<gene>
    <name evidence="1" type="ORF">FJTKL_02650</name>
</gene>
<dbReference type="Proteomes" id="UP001600888">
    <property type="component" value="Unassembled WGS sequence"/>
</dbReference>
<dbReference type="EMBL" id="JBAWTH010000146">
    <property type="protein sequence ID" value="KAL2274913.1"/>
    <property type="molecule type" value="Genomic_DNA"/>
</dbReference>
<sequence length="177" mass="18923">MERTVGPQSTGQLLLLRPHRSSCSVSMSLVMQKLRKAWSDRTVSQLSSSVRARLIPSLTETSLASSVATCASVAGSEDISSSAEVTRAPARRWKRGRGISYCGMLALLAADSVRVWPDGRVGPSVGDVVVLMLTDGLVFILEQHVPPQGQLAVMLRQAVGGQVEASFRSLRHHGVGC</sequence>
<organism evidence="1 2">
    <name type="scientific">Diaporthe vaccinii</name>
    <dbReference type="NCBI Taxonomy" id="105482"/>
    <lineage>
        <taxon>Eukaryota</taxon>
        <taxon>Fungi</taxon>
        <taxon>Dikarya</taxon>
        <taxon>Ascomycota</taxon>
        <taxon>Pezizomycotina</taxon>
        <taxon>Sordariomycetes</taxon>
        <taxon>Sordariomycetidae</taxon>
        <taxon>Diaporthales</taxon>
        <taxon>Diaporthaceae</taxon>
        <taxon>Diaporthe</taxon>
        <taxon>Diaporthe eres species complex</taxon>
    </lineage>
</organism>
<proteinExistence type="predicted"/>
<reference evidence="1 2" key="1">
    <citation type="submission" date="2024-03" db="EMBL/GenBank/DDBJ databases">
        <title>A high-quality draft genome sequence of Diaporthe vaccinii, a causative agent of upright dieback and viscid rot disease in cranberry plants.</title>
        <authorList>
            <person name="Sarrasin M."/>
            <person name="Lang B.F."/>
            <person name="Burger G."/>
        </authorList>
    </citation>
    <scope>NUCLEOTIDE SEQUENCE [LARGE SCALE GENOMIC DNA]</scope>
    <source>
        <strain evidence="1 2">IS7</strain>
    </source>
</reference>